<feature type="region of interest" description="Disordered" evidence="1">
    <location>
        <begin position="101"/>
        <end position="191"/>
    </location>
</feature>
<dbReference type="AlphaFoldDB" id="C4JR76"/>
<evidence type="ECO:0000313" key="3">
    <source>
        <dbReference type="Proteomes" id="UP000002058"/>
    </source>
</evidence>
<feature type="compositionally biased region" description="Basic residues" evidence="1">
    <location>
        <begin position="158"/>
        <end position="168"/>
    </location>
</feature>
<dbReference type="GeneID" id="8437460"/>
<dbReference type="RefSeq" id="XP_002544041.1">
    <property type="nucleotide sequence ID" value="XM_002543995.1"/>
</dbReference>
<dbReference type="VEuPathDB" id="FungiDB:UREG_03558"/>
<feature type="compositionally biased region" description="Basic residues" evidence="1">
    <location>
        <begin position="341"/>
        <end position="350"/>
    </location>
</feature>
<dbReference type="eggNOG" id="ENOG502SFK0">
    <property type="taxonomic scope" value="Eukaryota"/>
</dbReference>
<dbReference type="Proteomes" id="UP000002058">
    <property type="component" value="Unassembled WGS sequence"/>
</dbReference>
<dbReference type="HOGENOM" id="CLU_724002_0_0_1"/>
<sequence length="382" mass="41855">MPCSDYLPNHPHPGSHLDNEGSKKQQIPLPAAWSKNLRSPSSHISLRMSSKSAPRDSKNPKKNLTGVQKVEIVKSIWQVNMPFLHSNAPVDMAMEHFDKNDYQKKPGSRLEPPRIDTQFDQRGSHTKSLYGAPMRSASRRETPTTESGFFYEDQSTGSRRHQPSRSRTTHGPAPSYHPGKWPKGTVSKNNAADPQMLKTNIAAISPDSTSNERMWPLLPESGSVCLSPLAGSASIITPLSASSTQPLYFVPSNLHRSPVQDRPQNSPFHSSPGLGSGTSTSEFSAGVTPNLNGSRSSSSSLEWFPDAVSPVHATNEASPVRGYDLISPISAGVFDESPRLRRNPTFRKQRSMRESRMKLLPPAPDMPVAPVIDLARNGCQSH</sequence>
<feature type="region of interest" description="Disordered" evidence="1">
    <location>
        <begin position="1"/>
        <end position="66"/>
    </location>
</feature>
<dbReference type="EMBL" id="CH476616">
    <property type="protein sequence ID" value="EEP78712.1"/>
    <property type="molecule type" value="Genomic_DNA"/>
</dbReference>
<proteinExistence type="predicted"/>
<dbReference type="STRING" id="336963.C4JR76"/>
<protein>
    <submittedName>
        <fullName evidence="2">Uncharacterized protein</fullName>
    </submittedName>
</protein>
<feature type="compositionally biased region" description="Basic and acidic residues" evidence="1">
    <location>
        <begin position="111"/>
        <end position="123"/>
    </location>
</feature>
<gene>
    <name evidence="2" type="ORF">UREG_03558</name>
</gene>
<keyword evidence="3" id="KW-1185">Reference proteome</keyword>
<evidence type="ECO:0000313" key="2">
    <source>
        <dbReference type="EMBL" id="EEP78712.1"/>
    </source>
</evidence>
<accession>C4JR76</accession>
<dbReference type="InParanoid" id="C4JR76"/>
<organism evidence="2 3">
    <name type="scientific">Uncinocarpus reesii (strain UAMH 1704)</name>
    <dbReference type="NCBI Taxonomy" id="336963"/>
    <lineage>
        <taxon>Eukaryota</taxon>
        <taxon>Fungi</taxon>
        <taxon>Dikarya</taxon>
        <taxon>Ascomycota</taxon>
        <taxon>Pezizomycotina</taxon>
        <taxon>Eurotiomycetes</taxon>
        <taxon>Eurotiomycetidae</taxon>
        <taxon>Onygenales</taxon>
        <taxon>Onygenaceae</taxon>
        <taxon>Uncinocarpus</taxon>
    </lineage>
</organism>
<feature type="region of interest" description="Disordered" evidence="1">
    <location>
        <begin position="341"/>
        <end position="368"/>
    </location>
</feature>
<feature type="compositionally biased region" description="Low complexity" evidence="1">
    <location>
        <begin position="270"/>
        <end position="281"/>
    </location>
</feature>
<feature type="compositionally biased region" description="Polar residues" evidence="1">
    <location>
        <begin position="36"/>
        <end position="52"/>
    </location>
</feature>
<reference evidence="3" key="1">
    <citation type="journal article" date="2009" name="Genome Res.">
        <title>Comparative genomic analyses of the human fungal pathogens Coccidioides and their relatives.</title>
        <authorList>
            <person name="Sharpton T.J."/>
            <person name="Stajich J.E."/>
            <person name="Rounsley S.D."/>
            <person name="Gardner M.J."/>
            <person name="Wortman J.R."/>
            <person name="Jordar V.S."/>
            <person name="Maiti R."/>
            <person name="Kodira C.D."/>
            <person name="Neafsey D.E."/>
            <person name="Zeng Q."/>
            <person name="Hung C.-Y."/>
            <person name="McMahan C."/>
            <person name="Muszewska A."/>
            <person name="Grynberg M."/>
            <person name="Mandel M.A."/>
            <person name="Kellner E.M."/>
            <person name="Barker B.M."/>
            <person name="Galgiani J.N."/>
            <person name="Orbach M.J."/>
            <person name="Kirkland T.N."/>
            <person name="Cole G.T."/>
            <person name="Henn M.R."/>
            <person name="Birren B.W."/>
            <person name="Taylor J.W."/>
        </authorList>
    </citation>
    <scope>NUCLEOTIDE SEQUENCE [LARGE SCALE GENOMIC DNA]</scope>
    <source>
        <strain evidence="3">UAMH 1704</strain>
    </source>
</reference>
<dbReference type="KEGG" id="ure:UREG_03558"/>
<feature type="region of interest" description="Disordered" evidence="1">
    <location>
        <begin position="253"/>
        <end position="299"/>
    </location>
</feature>
<evidence type="ECO:0000256" key="1">
    <source>
        <dbReference type="SAM" id="MobiDB-lite"/>
    </source>
</evidence>
<dbReference type="OrthoDB" id="5376710at2759"/>
<name>C4JR76_UNCRE</name>